<protein>
    <submittedName>
        <fullName evidence="2">Uncharacterized protein</fullName>
    </submittedName>
</protein>
<reference evidence="2" key="2">
    <citation type="submission" date="2020-11" db="EMBL/GenBank/DDBJ databases">
        <authorList>
            <person name="McCartney M.A."/>
            <person name="Auch B."/>
            <person name="Kono T."/>
            <person name="Mallez S."/>
            <person name="Becker A."/>
            <person name="Gohl D.M."/>
            <person name="Silverstein K.A.T."/>
            <person name="Koren S."/>
            <person name="Bechman K.B."/>
            <person name="Herman A."/>
            <person name="Abrahante J.E."/>
            <person name="Garbe J."/>
        </authorList>
    </citation>
    <scope>NUCLEOTIDE SEQUENCE</scope>
    <source>
        <strain evidence="2">Duluth1</strain>
        <tissue evidence="2">Whole animal</tissue>
    </source>
</reference>
<dbReference type="Proteomes" id="UP000828390">
    <property type="component" value="Unassembled WGS sequence"/>
</dbReference>
<accession>A0A9D4GPF0</accession>
<evidence type="ECO:0000256" key="1">
    <source>
        <dbReference type="SAM" id="MobiDB-lite"/>
    </source>
</evidence>
<dbReference type="Gene3D" id="3.30.200.20">
    <property type="entry name" value="Phosphorylase Kinase, domain 1"/>
    <property type="match status" value="1"/>
</dbReference>
<keyword evidence="3" id="KW-1185">Reference proteome</keyword>
<evidence type="ECO:0000313" key="2">
    <source>
        <dbReference type="EMBL" id="KAH3820557.1"/>
    </source>
</evidence>
<gene>
    <name evidence="2" type="ORF">DPMN_122301</name>
</gene>
<sequence length="139" mass="15552">MFDGKGREFAIGKGGLFLATKSSLGGECCHRLNWDDTLCTCNKPRFQRVPLIGYVGSIPEYNYVPMIVADGKFDSEGYIFVVLQKGNENGQSDDEGYEQVWERENRDKPPPPAPKKKYAPEQFNMLKVLGKGSFGKVHA</sequence>
<name>A0A9D4GPF0_DREPO</name>
<dbReference type="AlphaFoldDB" id="A0A9D4GPF0"/>
<dbReference type="EMBL" id="JAIWYP010000005">
    <property type="protein sequence ID" value="KAH3820557.1"/>
    <property type="molecule type" value="Genomic_DNA"/>
</dbReference>
<reference evidence="2" key="1">
    <citation type="journal article" date="2019" name="bioRxiv">
        <title>The Genome of the Zebra Mussel, Dreissena polymorpha: A Resource for Invasive Species Research.</title>
        <authorList>
            <person name="McCartney M.A."/>
            <person name="Auch B."/>
            <person name="Kono T."/>
            <person name="Mallez S."/>
            <person name="Zhang Y."/>
            <person name="Obille A."/>
            <person name="Becker A."/>
            <person name="Abrahante J.E."/>
            <person name="Garbe J."/>
            <person name="Badalamenti J.P."/>
            <person name="Herman A."/>
            <person name="Mangelson H."/>
            <person name="Liachko I."/>
            <person name="Sullivan S."/>
            <person name="Sone E.D."/>
            <person name="Koren S."/>
            <person name="Silverstein K.A.T."/>
            <person name="Beckman K.B."/>
            <person name="Gohl D.M."/>
        </authorList>
    </citation>
    <scope>NUCLEOTIDE SEQUENCE</scope>
    <source>
        <strain evidence="2">Duluth1</strain>
        <tissue evidence="2">Whole animal</tissue>
    </source>
</reference>
<evidence type="ECO:0000313" key="3">
    <source>
        <dbReference type="Proteomes" id="UP000828390"/>
    </source>
</evidence>
<organism evidence="2 3">
    <name type="scientific">Dreissena polymorpha</name>
    <name type="common">Zebra mussel</name>
    <name type="synonym">Mytilus polymorpha</name>
    <dbReference type="NCBI Taxonomy" id="45954"/>
    <lineage>
        <taxon>Eukaryota</taxon>
        <taxon>Metazoa</taxon>
        <taxon>Spiralia</taxon>
        <taxon>Lophotrochozoa</taxon>
        <taxon>Mollusca</taxon>
        <taxon>Bivalvia</taxon>
        <taxon>Autobranchia</taxon>
        <taxon>Heteroconchia</taxon>
        <taxon>Euheterodonta</taxon>
        <taxon>Imparidentia</taxon>
        <taxon>Neoheterodontei</taxon>
        <taxon>Myida</taxon>
        <taxon>Dreissenoidea</taxon>
        <taxon>Dreissenidae</taxon>
        <taxon>Dreissena</taxon>
    </lineage>
</organism>
<feature type="compositionally biased region" description="Basic and acidic residues" evidence="1">
    <location>
        <begin position="100"/>
        <end position="109"/>
    </location>
</feature>
<comment type="caution">
    <text evidence="2">The sequence shown here is derived from an EMBL/GenBank/DDBJ whole genome shotgun (WGS) entry which is preliminary data.</text>
</comment>
<proteinExistence type="predicted"/>
<feature type="region of interest" description="Disordered" evidence="1">
    <location>
        <begin position="87"/>
        <end position="118"/>
    </location>
</feature>